<dbReference type="PaxDb" id="610130-Closa_4232"/>
<dbReference type="eggNOG" id="ENOG50325NV">
    <property type="taxonomic scope" value="Bacteria"/>
</dbReference>
<organism evidence="1 2">
    <name type="scientific">Lacrimispora saccharolytica (strain ATCC 35040 / DSM 2544 / NRCC 2533 / WM1)</name>
    <name type="common">Clostridium saccharolyticum</name>
    <dbReference type="NCBI Taxonomy" id="610130"/>
    <lineage>
        <taxon>Bacteria</taxon>
        <taxon>Bacillati</taxon>
        <taxon>Bacillota</taxon>
        <taxon>Clostridia</taxon>
        <taxon>Lachnospirales</taxon>
        <taxon>Lachnospiraceae</taxon>
        <taxon>Lacrimispora</taxon>
    </lineage>
</organism>
<proteinExistence type="predicted"/>
<evidence type="ECO:0000313" key="1">
    <source>
        <dbReference type="EMBL" id="ADL06733.1"/>
    </source>
</evidence>
<evidence type="ECO:0000313" key="2">
    <source>
        <dbReference type="Proteomes" id="UP000001662"/>
    </source>
</evidence>
<dbReference type="Proteomes" id="UP000001662">
    <property type="component" value="Chromosome"/>
</dbReference>
<dbReference type="EMBL" id="CP002109">
    <property type="protein sequence ID" value="ADL06733.1"/>
    <property type="molecule type" value="Genomic_DNA"/>
</dbReference>
<reference evidence="1" key="1">
    <citation type="submission" date="2010-07" db="EMBL/GenBank/DDBJ databases">
        <title>Complete sequence of Clostridium saccharolyticum WM1.</title>
        <authorList>
            <consortium name="US DOE Joint Genome Institute"/>
            <person name="Lucas S."/>
            <person name="Copeland A."/>
            <person name="Lapidus A."/>
            <person name="Cheng J.-F."/>
            <person name="Bruce D."/>
            <person name="Goodwin L."/>
            <person name="Pitluck S."/>
            <person name="Chertkov O."/>
            <person name="Detter J.C."/>
            <person name="Han C."/>
            <person name="Tapia R."/>
            <person name="Land M."/>
            <person name="Hauser L."/>
            <person name="Chang Y.-J."/>
            <person name="Jeffries C."/>
            <person name="Kyrpides N."/>
            <person name="Ivanova N."/>
            <person name="Mikhailova N."/>
            <person name="Mouttaki H."/>
            <person name="Lin L."/>
            <person name="Zhou J."/>
            <person name="Hemme C.L."/>
            <person name="Woyke T."/>
        </authorList>
    </citation>
    <scope>NUCLEOTIDE SEQUENCE [LARGE SCALE GENOMIC DNA]</scope>
    <source>
        <strain evidence="1">WM1</strain>
    </source>
</reference>
<protein>
    <recommendedName>
        <fullName evidence="3">DUF3006 domain-containing protein</fullName>
    </recommendedName>
</protein>
<accession>D9R3L2</accession>
<gene>
    <name evidence="1" type="ordered locus">Closa_4232</name>
</gene>
<dbReference type="STRING" id="610130.Closa_4232"/>
<dbReference type="Pfam" id="PF11213">
    <property type="entry name" value="DUF3006"/>
    <property type="match status" value="1"/>
</dbReference>
<dbReference type="KEGG" id="csh:Closa_4232"/>
<name>D9R3L2_LACSW</name>
<dbReference type="InterPro" id="IPR021377">
    <property type="entry name" value="DUF3006"/>
</dbReference>
<evidence type="ECO:0008006" key="3">
    <source>
        <dbReference type="Google" id="ProtNLM"/>
    </source>
</evidence>
<sequence>MNPAKAAALSLAGKGKGTVMKYTIDRIGETIVICEDENGDMVKVQALELPEGVREGDILTKADGTWTLEREETERRRQRIRNKLKGLTE</sequence>
<dbReference type="HOGENOM" id="CLU_181623_2_1_9"/>
<keyword evidence="2" id="KW-1185">Reference proteome</keyword>
<dbReference type="AlphaFoldDB" id="D9R3L2"/>